<keyword evidence="9" id="KW-0802">TPR repeat</keyword>
<dbReference type="SUPFAM" id="SSF48452">
    <property type="entry name" value="TPR-like"/>
    <property type="match status" value="1"/>
</dbReference>
<feature type="repeat" description="TPR" evidence="9">
    <location>
        <begin position="73"/>
        <end position="106"/>
    </location>
</feature>
<dbReference type="InterPro" id="IPR011990">
    <property type="entry name" value="TPR-like_helical_dom_sf"/>
</dbReference>
<protein>
    <recommendedName>
        <fullName evidence="8">Mitochondrial fission 1 protein</fullName>
    </recommendedName>
</protein>
<dbReference type="PROSITE" id="PS50005">
    <property type="entry name" value="TPR"/>
    <property type="match status" value="1"/>
</dbReference>
<evidence type="ECO:0000256" key="3">
    <source>
        <dbReference type="ARBA" id="ARBA00022692"/>
    </source>
</evidence>
<dbReference type="GO" id="GO:0005778">
    <property type="term" value="C:peroxisomal membrane"/>
    <property type="evidence" value="ECO:0007669"/>
    <property type="project" value="TreeGrafter"/>
</dbReference>
<reference evidence="11 12" key="2">
    <citation type="submission" date="2018-11" db="EMBL/GenBank/DDBJ databases">
        <authorList>
            <consortium name="Pathogen Informatics"/>
        </authorList>
    </citation>
    <scope>NUCLEOTIDE SEQUENCE [LARGE SCALE GENOMIC DNA]</scope>
</reference>
<accession>A0A183IRA3</accession>
<dbReference type="InterPro" id="IPR019734">
    <property type="entry name" value="TPR_rpt"/>
</dbReference>
<dbReference type="PANTHER" id="PTHR13247">
    <property type="entry name" value="TETRATRICOPEPTIDE REPEAT PROTEIN 11 TPR REPEAT PROTEIN 11"/>
    <property type="match status" value="1"/>
</dbReference>
<evidence type="ECO:0000256" key="9">
    <source>
        <dbReference type="PROSITE-ProRule" id="PRU00339"/>
    </source>
</evidence>
<dbReference type="GO" id="GO:0016559">
    <property type="term" value="P:peroxisome fission"/>
    <property type="evidence" value="ECO:0007669"/>
    <property type="project" value="TreeGrafter"/>
</dbReference>
<dbReference type="GO" id="GO:0000266">
    <property type="term" value="P:mitochondrial fission"/>
    <property type="evidence" value="ECO:0007669"/>
    <property type="project" value="UniProtKB-UniRule"/>
</dbReference>
<gene>
    <name evidence="11" type="ORF">SBAD_LOCUS6150</name>
</gene>
<comment type="domain">
    <text evidence="8">The C-terminus is required for mitochondrial localization, while the N-terminus is necessary for mitochondrial fission.</text>
</comment>
<comment type="subcellular location">
    <subcellularLocation>
        <location evidence="1">Mitochondrion outer membrane</location>
        <topology evidence="1">Single-pass membrane protein</topology>
    </subcellularLocation>
</comment>
<comment type="similarity">
    <text evidence="2 8">Belongs to the FIS1 family.</text>
</comment>
<dbReference type="Proteomes" id="UP000270296">
    <property type="component" value="Unassembled WGS sequence"/>
</dbReference>
<keyword evidence="3 10" id="KW-0812">Transmembrane</keyword>
<keyword evidence="6 8" id="KW-0496">Mitochondrion</keyword>
<dbReference type="GO" id="GO:0043653">
    <property type="term" value="P:mitochondrial fragmentation involved in apoptotic process"/>
    <property type="evidence" value="ECO:0007669"/>
    <property type="project" value="TreeGrafter"/>
</dbReference>
<evidence type="ECO:0000313" key="11">
    <source>
        <dbReference type="EMBL" id="VDP09368.1"/>
    </source>
</evidence>
<keyword evidence="12" id="KW-1185">Reference proteome</keyword>
<name>A0A183IRA3_9BILA</name>
<evidence type="ECO:0000313" key="12">
    <source>
        <dbReference type="Proteomes" id="UP000270296"/>
    </source>
</evidence>
<evidence type="ECO:0000256" key="4">
    <source>
        <dbReference type="ARBA" id="ARBA00022787"/>
    </source>
</evidence>
<organism evidence="13">
    <name type="scientific">Soboliphyme baturini</name>
    <dbReference type="NCBI Taxonomy" id="241478"/>
    <lineage>
        <taxon>Eukaryota</taxon>
        <taxon>Metazoa</taxon>
        <taxon>Ecdysozoa</taxon>
        <taxon>Nematoda</taxon>
        <taxon>Enoplea</taxon>
        <taxon>Dorylaimia</taxon>
        <taxon>Dioctophymatida</taxon>
        <taxon>Dioctophymatoidea</taxon>
        <taxon>Soboliphymatidae</taxon>
        <taxon>Soboliphyme</taxon>
    </lineage>
</organism>
<dbReference type="Pfam" id="PF14853">
    <property type="entry name" value="Fis1_TPR_C"/>
    <property type="match status" value="1"/>
</dbReference>
<evidence type="ECO:0000313" key="13">
    <source>
        <dbReference type="WBParaSite" id="SBAD_0000638801-mRNA-1"/>
    </source>
</evidence>
<evidence type="ECO:0000256" key="7">
    <source>
        <dbReference type="ARBA" id="ARBA00023136"/>
    </source>
</evidence>
<comment type="function">
    <text evidence="8">Involved in the fragmentation of the mitochondrial network and its perinuclear clustering.</text>
</comment>
<keyword evidence="7 8" id="KW-0472">Membrane</keyword>
<dbReference type="InterPro" id="IPR028058">
    <property type="entry name" value="Fis1_TPR_N"/>
</dbReference>
<dbReference type="PANTHER" id="PTHR13247:SF0">
    <property type="entry name" value="MITOCHONDRIAL FISSION 1 PROTEIN"/>
    <property type="match status" value="1"/>
</dbReference>
<dbReference type="WBParaSite" id="SBAD_0000638801-mRNA-1">
    <property type="protein sequence ID" value="SBAD_0000638801-mRNA-1"/>
    <property type="gene ID" value="SBAD_0000638801"/>
</dbReference>
<keyword evidence="4 8" id="KW-1000">Mitochondrion outer membrane</keyword>
<dbReference type="PIRSF" id="PIRSF008835">
    <property type="entry name" value="TPR_repeat_11_Fis1"/>
    <property type="match status" value="1"/>
</dbReference>
<evidence type="ECO:0000256" key="1">
    <source>
        <dbReference type="ARBA" id="ARBA00004572"/>
    </source>
</evidence>
<dbReference type="AlphaFoldDB" id="A0A183IRA3"/>
<evidence type="ECO:0000256" key="2">
    <source>
        <dbReference type="ARBA" id="ARBA00008937"/>
    </source>
</evidence>
<dbReference type="OrthoDB" id="421154at2759"/>
<evidence type="ECO:0000256" key="10">
    <source>
        <dbReference type="SAM" id="Phobius"/>
    </source>
</evidence>
<evidence type="ECO:0000256" key="8">
    <source>
        <dbReference type="PIRNR" id="PIRNR008835"/>
    </source>
</evidence>
<dbReference type="GO" id="GO:0005741">
    <property type="term" value="C:mitochondrial outer membrane"/>
    <property type="evidence" value="ECO:0007669"/>
    <property type="project" value="UniProtKB-SubCell"/>
</dbReference>
<dbReference type="InterPro" id="IPR028061">
    <property type="entry name" value="Fis1_TPR_C"/>
</dbReference>
<reference evidence="13" key="1">
    <citation type="submission" date="2016-06" db="UniProtKB">
        <authorList>
            <consortium name="WormBaseParasite"/>
        </authorList>
    </citation>
    <scope>IDENTIFICATION</scope>
</reference>
<sequence>MDLDTLLEEQVDPDDLKKHEQIFTSQMSQGKPSCQVAFDYAFCLIRSKKSHVKLGVKLLEELLSRDEDDMAIRTYLYYLAIGHIKLKNYDKALKYIEVIMRVEPNNSQAAELKQVANARMEREGLIGAAYVAGFSVFTGFLLFGAIRSIVRKFSGH</sequence>
<dbReference type="Pfam" id="PF14852">
    <property type="entry name" value="Fis1_TPR_N"/>
    <property type="match status" value="1"/>
</dbReference>
<keyword evidence="5 10" id="KW-1133">Transmembrane helix</keyword>
<evidence type="ECO:0000256" key="5">
    <source>
        <dbReference type="ARBA" id="ARBA00022989"/>
    </source>
</evidence>
<dbReference type="GO" id="GO:0000422">
    <property type="term" value="P:autophagy of mitochondrion"/>
    <property type="evidence" value="ECO:0007669"/>
    <property type="project" value="TreeGrafter"/>
</dbReference>
<dbReference type="InterPro" id="IPR033745">
    <property type="entry name" value="Fis1_cytosol"/>
</dbReference>
<feature type="transmembrane region" description="Helical" evidence="10">
    <location>
        <begin position="124"/>
        <end position="146"/>
    </location>
</feature>
<evidence type="ECO:0000256" key="6">
    <source>
        <dbReference type="ARBA" id="ARBA00023128"/>
    </source>
</evidence>
<dbReference type="EMBL" id="UZAM01009526">
    <property type="protein sequence ID" value="VDP09368.1"/>
    <property type="molecule type" value="Genomic_DNA"/>
</dbReference>
<dbReference type="CDD" id="cd12212">
    <property type="entry name" value="Fis1"/>
    <property type="match status" value="1"/>
</dbReference>
<dbReference type="InterPro" id="IPR016543">
    <property type="entry name" value="Fis1"/>
</dbReference>
<proteinExistence type="inferred from homology"/>
<dbReference type="Gene3D" id="1.25.40.10">
    <property type="entry name" value="Tetratricopeptide repeat domain"/>
    <property type="match status" value="1"/>
</dbReference>